<dbReference type="PROSITE" id="PS51671">
    <property type="entry name" value="ACT"/>
    <property type="match status" value="2"/>
</dbReference>
<dbReference type="GO" id="GO:0009088">
    <property type="term" value="P:threonine biosynthetic process"/>
    <property type="evidence" value="ECO:0007669"/>
    <property type="project" value="UniProtKB-UniPathway"/>
</dbReference>
<evidence type="ECO:0000256" key="7">
    <source>
        <dbReference type="ARBA" id="ARBA00022741"/>
    </source>
</evidence>
<dbReference type="GO" id="GO:0009089">
    <property type="term" value="P:lysine biosynthetic process via diaminopimelate"/>
    <property type="evidence" value="ECO:0007669"/>
    <property type="project" value="InterPro"/>
</dbReference>
<dbReference type="GO" id="GO:0005829">
    <property type="term" value="C:cytosol"/>
    <property type="evidence" value="ECO:0007669"/>
    <property type="project" value="TreeGrafter"/>
</dbReference>
<feature type="domain" description="ACT" evidence="12">
    <location>
        <begin position="332"/>
        <end position="399"/>
    </location>
</feature>
<dbReference type="InterPro" id="IPR001341">
    <property type="entry name" value="Asp_kinase"/>
</dbReference>
<organism evidence="13">
    <name type="scientific">freshwater metagenome</name>
    <dbReference type="NCBI Taxonomy" id="449393"/>
    <lineage>
        <taxon>unclassified sequences</taxon>
        <taxon>metagenomes</taxon>
        <taxon>ecological metagenomes</taxon>
    </lineage>
</organism>
<keyword evidence="8" id="KW-0418">Kinase</keyword>
<gene>
    <name evidence="13" type="ORF">UFOPK1722_01560</name>
</gene>
<keyword evidence="9" id="KW-0067">ATP-binding</keyword>
<evidence type="ECO:0000256" key="11">
    <source>
        <dbReference type="ARBA" id="ARBA00047872"/>
    </source>
</evidence>
<reference evidence="13" key="1">
    <citation type="submission" date="2020-05" db="EMBL/GenBank/DDBJ databases">
        <authorList>
            <person name="Chiriac C."/>
            <person name="Salcher M."/>
            <person name="Ghai R."/>
            <person name="Kavagutti S V."/>
        </authorList>
    </citation>
    <scope>NUCLEOTIDE SEQUENCE</scope>
</reference>
<keyword evidence="7" id="KW-0547">Nucleotide-binding</keyword>
<dbReference type="NCBIfam" id="TIGR00657">
    <property type="entry name" value="asp_kinases"/>
    <property type="match status" value="1"/>
</dbReference>
<dbReference type="NCBIfam" id="NF005154">
    <property type="entry name" value="PRK06635.1-2"/>
    <property type="match status" value="1"/>
</dbReference>
<keyword evidence="10" id="KW-0457">Lysine biosynthesis</keyword>
<keyword evidence="5" id="KW-0028">Amino-acid biosynthesis</keyword>
<evidence type="ECO:0000256" key="1">
    <source>
        <dbReference type="ARBA" id="ARBA00004986"/>
    </source>
</evidence>
<comment type="pathway">
    <text evidence="1">Amino-acid biosynthesis; L-methionine biosynthesis via de novo pathway; L-homoserine from L-aspartate: step 1/3.</text>
</comment>
<dbReference type="InterPro" id="IPR005260">
    <property type="entry name" value="Asp_kin_monofn"/>
</dbReference>
<dbReference type="PANTHER" id="PTHR21499">
    <property type="entry name" value="ASPARTATE KINASE"/>
    <property type="match status" value="1"/>
</dbReference>
<protein>
    <recommendedName>
        <fullName evidence="4">aspartate kinase</fullName>
        <ecNumber evidence="4">2.7.2.4</ecNumber>
    </recommendedName>
</protein>
<dbReference type="UniPathway" id="UPA00051">
    <property type="reaction ID" value="UER00462"/>
</dbReference>
<dbReference type="CDD" id="cd04913">
    <property type="entry name" value="ACT_AKii-LysC-BS-like_1"/>
    <property type="match status" value="1"/>
</dbReference>
<dbReference type="SUPFAM" id="SSF53633">
    <property type="entry name" value="Carbamate kinase-like"/>
    <property type="match status" value="1"/>
</dbReference>
<proteinExistence type="inferred from homology"/>
<name>A0A6J6FLW7_9ZZZZ</name>
<evidence type="ECO:0000256" key="8">
    <source>
        <dbReference type="ARBA" id="ARBA00022777"/>
    </source>
</evidence>
<dbReference type="InterPro" id="IPR054352">
    <property type="entry name" value="ACT_Aspartokinase"/>
</dbReference>
<keyword evidence="6" id="KW-0808">Transferase</keyword>
<dbReference type="Pfam" id="PF00696">
    <property type="entry name" value="AA_kinase"/>
    <property type="match status" value="1"/>
</dbReference>
<evidence type="ECO:0000256" key="10">
    <source>
        <dbReference type="ARBA" id="ARBA00023154"/>
    </source>
</evidence>
<dbReference type="Gene3D" id="3.30.2130.10">
    <property type="entry name" value="VC0802-like"/>
    <property type="match status" value="1"/>
</dbReference>
<comment type="similarity">
    <text evidence="3">Belongs to the aspartokinase family.</text>
</comment>
<dbReference type="SUPFAM" id="SSF55021">
    <property type="entry name" value="ACT-like"/>
    <property type="match status" value="2"/>
</dbReference>
<comment type="pathway">
    <text evidence="2">Amino-acid biosynthesis; L-threonine biosynthesis; L-threonine from L-aspartate: step 1/5.</text>
</comment>
<dbReference type="GO" id="GO:0009090">
    <property type="term" value="P:homoserine biosynthetic process"/>
    <property type="evidence" value="ECO:0007669"/>
    <property type="project" value="TreeGrafter"/>
</dbReference>
<dbReference type="Gene3D" id="3.40.1160.10">
    <property type="entry name" value="Acetylglutamate kinase-like"/>
    <property type="match status" value="1"/>
</dbReference>
<dbReference type="InterPro" id="IPR001048">
    <property type="entry name" value="Asp/Glu/Uridylate_kinase"/>
</dbReference>
<dbReference type="GO" id="GO:0005524">
    <property type="term" value="F:ATP binding"/>
    <property type="evidence" value="ECO:0007669"/>
    <property type="project" value="UniProtKB-KW"/>
</dbReference>
<feature type="domain" description="ACT" evidence="12">
    <location>
        <begin position="252"/>
        <end position="326"/>
    </location>
</feature>
<dbReference type="PANTHER" id="PTHR21499:SF3">
    <property type="entry name" value="ASPARTOKINASE"/>
    <property type="match status" value="1"/>
</dbReference>
<dbReference type="FunFam" id="3.30.2130.10:FF:000002">
    <property type="entry name" value="Aspartokinase"/>
    <property type="match status" value="1"/>
</dbReference>
<comment type="catalytic activity">
    <reaction evidence="11">
        <text>L-aspartate + ATP = 4-phospho-L-aspartate + ADP</text>
        <dbReference type="Rhea" id="RHEA:23776"/>
        <dbReference type="ChEBI" id="CHEBI:29991"/>
        <dbReference type="ChEBI" id="CHEBI:30616"/>
        <dbReference type="ChEBI" id="CHEBI:57535"/>
        <dbReference type="ChEBI" id="CHEBI:456216"/>
        <dbReference type="EC" id="2.7.2.4"/>
    </reaction>
</comment>
<evidence type="ECO:0000256" key="5">
    <source>
        <dbReference type="ARBA" id="ARBA00022605"/>
    </source>
</evidence>
<dbReference type="CDD" id="cd04261">
    <property type="entry name" value="AAK_AKii-LysC-BS"/>
    <property type="match status" value="1"/>
</dbReference>
<evidence type="ECO:0000256" key="3">
    <source>
        <dbReference type="ARBA" id="ARBA00010122"/>
    </source>
</evidence>
<dbReference type="InterPro" id="IPR041740">
    <property type="entry name" value="AKii-LysC-BS"/>
</dbReference>
<accession>A0A6J6FLW7</accession>
<dbReference type="AlphaFoldDB" id="A0A6J6FLW7"/>
<dbReference type="PIRSF" id="PIRSF000726">
    <property type="entry name" value="Asp_kin"/>
    <property type="match status" value="1"/>
</dbReference>
<dbReference type="CDD" id="cd04936">
    <property type="entry name" value="ACT_AKii-LysC-BS-like_2"/>
    <property type="match status" value="1"/>
</dbReference>
<evidence type="ECO:0000256" key="6">
    <source>
        <dbReference type="ARBA" id="ARBA00022679"/>
    </source>
</evidence>
<evidence type="ECO:0000256" key="2">
    <source>
        <dbReference type="ARBA" id="ARBA00005139"/>
    </source>
</evidence>
<dbReference type="UniPathway" id="UPA00050">
    <property type="reaction ID" value="UER00461"/>
</dbReference>
<dbReference type="EC" id="2.7.2.4" evidence="4"/>
<evidence type="ECO:0000256" key="4">
    <source>
        <dbReference type="ARBA" id="ARBA00013059"/>
    </source>
</evidence>
<dbReference type="Pfam" id="PF22468">
    <property type="entry name" value="ACT_9"/>
    <property type="match status" value="2"/>
</dbReference>
<dbReference type="NCBIfam" id="NF005155">
    <property type="entry name" value="PRK06635.1-4"/>
    <property type="match status" value="1"/>
</dbReference>
<dbReference type="EMBL" id="CAEZTS010000164">
    <property type="protein sequence ID" value="CAB4589440.1"/>
    <property type="molecule type" value="Genomic_DNA"/>
</dbReference>
<evidence type="ECO:0000313" key="13">
    <source>
        <dbReference type="EMBL" id="CAB4589440.1"/>
    </source>
</evidence>
<dbReference type="FunFam" id="3.40.1160.10:FF:000002">
    <property type="entry name" value="Aspartokinase"/>
    <property type="match status" value="1"/>
</dbReference>
<evidence type="ECO:0000259" key="12">
    <source>
        <dbReference type="PROSITE" id="PS51671"/>
    </source>
</evidence>
<dbReference type="GO" id="GO:0004072">
    <property type="term" value="F:aspartate kinase activity"/>
    <property type="evidence" value="ECO:0007669"/>
    <property type="project" value="UniProtKB-EC"/>
</dbReference>
<sequence>MADPERIRAVAEHVAFTKRHGNDVVVVVSAMGKSTDNLIKLANDVSSTQPAREMDMLLTTGERISMALVCMALADLGIEAVSFTGSQVGIITDTVHTKAKILEVKGDRAREALAQGKVCVVAGFQGVSTEREITTLGRGGSDTTAVALAAALNADSCEIYTDVTGVFSADPRIVPQARKLQHINFDEMLEMAGAGSKVLALRSVEFARNHNVPIQVRSSFTWEPGTWVTSQEPSMEDPIISGVVTDVSEAKVTVRKVPDRPGVSAGLFEPLAQANVNVDMIVQNTSADGFTDISFTVPKADMKVAQSIVDDMATKIGAAGVANDDSIAKISLVGAGMKTSPGIAAKMFRTLADNDVNIQMISTSTIRISVVVAAADLERAARSLHTAFDLDSGQSYSAPLPERK</sequence>
<dbReference type="InterPro" id="IPR002912">
    <property type="entry name" value="ACT_dom"/>
</dbReference>
<dbReference type="InterPro" id="IPR036393">
    <property type="entry name" value="AceGlu_kinase-like_sf"/>
</dbReference>
<dbReference type="InterPro" id="IPR045865">
    <property type="entry name" value="ACT-like_dom_sf"/>
</dbReference>
<evidence type="ECO:0000256" key="9">
    <source>
        <dbReference type="ARBA" id="ARBA00022840"/>
    </source>
</evidence>